<dbReference type="GO" id="GO:0006261">
    <property type="term" value="P:DNA-templated DNA replication"/>
    <property type="evidence" value="ECO:0007669"/>
    <property type="project" value="UniProtKB-UniRule"/>
</dbReference>
<evidence type="ECO:0000256" key="9">
    <source>
        <dbReference type="ARBA" id="ARBA00023109"/>
    </source>
</evidence>
<dbReference type="InterPro" id="IPR043502">
    <property type="entry name" value="DNA/RNA_pol_sf"/>
</dbReference>
<proteinExistence type="inferred from homology"/>
<dbReference type="InterPro" id="IPR004868">
    <property type="entry name" value="DNA-dir_DNA_pol_B_mt/vir"/>
</dbReference>
<evidence type="ECO:0000256" key="13">
    <source>
        <dbReference type="HAMAP-Rule" id="MF_04055"/>
    </source>
</evidence>
<evidence type="ECO:0000256" key="7">
    <source>
        <dbReference type="ARBA" id="ARBA00022705"/>
    </source>
</evidence>
<dbReference type="HAMAP" id="MF_04055">
    <property type="entry name" value="ADV_DPOL"/>
    <property type="match status" value="1"/>
</dbReference>
<dbReference type="SMART" id="SM00486">
    <property type="entry name" value="POLBc"/>
    <property type="match status" value="1"/>
</dbReference>
<keyword evidence="10 13" id="KW-0238">DNA-binding</keyword>
<dbReference type="GO" id="GO:0003887">
    <property type="term" value="F:DNA-directed DNA polymerase activity"/>
    <property type="evidence" value="ECO:0007669"/>
    <property type="project" value="UniProtKB-UniRule"/>
</dbReference>
<dbReference type="GO" id="GO:0008408">
    <property type="term" value="F:3'-5' exonuclease activity"/>
    <property type="evidence" value="ECO:0007669"/>
    <property type="project" value="UniProtKB-UniRule"/>
</dbReference>
<sequence>MRRLTACCTKRRIRSSSGVQGHGTGGVYAEPADPEYQPPGGCQGDTAASQPTAAPCAQPGGAAAALKATRQYRGTVVARRATLFLPAVLEDGQTVEIKYHAQLTSALVSLFKVNLHEVPECLSVPLTPKNLPEALERAAAPYSLICYYKRGAVRRVQMQAADPLLSFPLRFLVKRGRVYLIKDIAVSNKCDFCGSFYKVTHTCSARRRDFYFHHISTHSADWWETISFTPIGSPPTDRLFIVYDVETYTWHGRFGKQLVPFMLVFQVFGTEDLADLARQVAFQEGWDRWQDREDTFFCLNPQKKTVGMRFKRFRDILQSKVVAALWSHVLSQNPQLEEFATQAKLPYSEEMTPEQLKELKLQGLPRFIEVYIVGHNITGFDEILLAAQVINNRAAIPPAFRVTRNFMPRAGRLLFNDVTYSLPNPVYRQRKDFAEWEAGCLLPEDCKWQYVKFMVRDTFALTHTSLRNAAKAYGLETSKGHCPYQAVNEFYMLGSYQQDEDGFPAQKYWGDPEEYRANKALWLQEKRDAYDIVRHTLDYCAQDVIVTAQLVRKLAESYRAFVAESVNLPAASFNVFQRPTISSNSHAIFKQVLFRAERPDKNNLGEALLAPSHEMYEYVRASIRGGRCYPTYIGVLSEPVYVYDICGMYASALTHPFPAGYPLNPYDRAVAVSVYERKMKAGGPLGYFDPDLLPAVFTIDADPPDDEMLDVLPPFCSRKGGRLCWTNEPLRGEIATSIDVITLHNRGWSVTILPDEKTTVFPEWKCIAKEYVQLNIAAKEKADREKNQTMRSIAKLLSNALYGSFATKLDNKKTVFSDHLEEDTVRDIAAGVYSVKSSSYIETENLCAEIMPEFVVAYPPPRHADTSAARDSNDSDSEGDPFIPVTPVTSYQYKPITFVDAEDQDFCLHTLEKNSPLVSNNRYASQIASFVLAWTRAFVSEWAQFLYAEDAGTPLERRALKSVYGDTDSLFLTARGYRLMEEKGKKRIKKHGGPLVFDPENPDLTWLVECETQCSRCGADAYSSESVFLAPKLYALKDTTCPACGFVGKGKLRAKGHAAAQLSYELLTLCYYADAQQGSDKFHTSRMSLRRALASVQAHVQPFTVTETTLTRTLRPWKDKTLHELDEHRLVPYCRRWPNPRNTEITWMDLSWMNSDSSGPDSQP</sequence>
<evidence type="ECO:0000256" key="16">
    <source>
        <dbReference type="SAM" id="MobiDB-lite"/>
    </source>
</evidence>
<dbReference type="Pfam" id="PF03175">
    <property type="entry name" value="DNA_pol_B_2"/>
    <property type="match status" value="1"/>
</dbReference>
<evidence type="ECO:0000256" key="3">
    <source>
        <dbReference type="ARBA" id="ARBA00005755"/>
    </source>
</evidence>
<keyword evidence="5 13" id="KW-0808">Transferase</keyword>
<feature type="region of interest" description="Disordered" evidence="16">
    <location>
        <begin position="862"/>
        <end position="881"/>
    </location>
</feature>
<comment type="catalytic activity">
    <reaction evidence="12 13 14 15">
        <text>DNA(n) + a 2'-deoxyribonucleoside 5'-triphosphate = DNA(n+1) + diphosphate</text>
        <dbReference type="Rhea" id="RHEA:22508"/>
        <dbReference type="Rhea" id="RHEA-COMP:17339"/>
        <dbReference type="Rhea" id="RHEA-COMP:17340"/>
        <dbReference type="ChEBI" id="CHEBI:33019"/>
        <dbReference type="ChEBI" id="CHEBI:61560"/>
        <dbReference type="ChEBI" id="CHEBI:173112"/>
        <dbReference type="EC" id="2.7.7.7"/>
    </reaction>
</comment>
<evidence type="ECO:0000313" key="19">
    <source>
        <dbReference type="Proteomes" id="UP000138550"/>
    </source>
</evidence>
<evidence type="ECO:0000256" key="8">
    <source>
        <dbReference type="ARBA" id="ARBA00022932"/>
    </source>
</evidence>
<dbReference type="GO" id="GO:0003677">
    <property type="term" value="F:DNA binding"/>
    <property type="evidence" value="ECO:0007669"/>
    <property type="project" value="UniProtKB-UniRule"/>
</dbReference>
<dbReference type="SUPFAM" id="SSF53098">
    <property type="entry name" value="Ribonuclease H-like"/>
    <property type="match status" value="1"/>
</dbReference>
<organism evidence="18 19">
    <name type="scientific">Equine adenovirus A serotype 1</name>
    <name type="common">EAdV-1</name>
    <name type="synonym">Equine adenovirus 1</name>
    <dbReference type="NCBI Taxonomy" id="46916"/>
    <lineage>
        <taxon>Viruses</taxon>
        <taxon>Varidnaviria</taxon>
        <taxon>Bamfordvirae</taxon>
        <taxon>Preplasmiviricota</taxon>
        <taxon>Polisuviricotina</taxon>
        <taxon>Pharingeaviricetes</taxon>
        <taxon>Rowavirales</taxon>
        <taxon>Adenoviridae</taxon>
        <taxon>Mastadenovirus</taxon>
        <taxon>Mastadenovirus equi</taxon>
        <taxon>Equine mastadenovirus A</taxon>
    </lineage>
</organism>
<dbReference type="SUPFAM" id="SSF56672">
    <property type="entry name" value="DNA/RNA polymerases"/>
    <property type="match status" value="1"/>
</dbReference>
<evidence type="ECO:0000256" key="12">
    <source>
        <dbReference type="ARBA" id="ARBA00049244"/>
    </source>
</evidence>
<reference evidence="18 19" key="1">
    <citation type="submission" date="2015-11" db="EMBL/GenBank/DDBJ databases">
        <title>Next-gen sequencing and molecular characterization of equine adenovirus serotype 1 isolated from healthy equines in India.</title>
        <authorList>
            <person name="Appaiahgari M.B."/>
            <person name="Gulati B.R."/>
            <person name="Singh A."/>
            <person name="Kathaperumal K."/>
            <person name="Vrati S."/>
        </authorList>
    </citation>
    <scope>NUCLEOTIDE SEQUENCE [LARGE SCALE GENOMIC DNA]</scope>
    <source>
        <strain evidence="18">H9NS</strain>
    </source>
</reference>
<keyword evidence="7 13" id="KW-0235">DNA replication</keyword>
<evidence type="ECO:0000259" key="17">
    <source>
        <dbReference type="Pfam" id="PF03175"/>
    </source>
</evidence>
<evidence type="ECO:0000256" key="6">
    <source>
        <dbReference type="ARBA" id="ARBA00022695"/>
    </source>
</evidence>
<keyword evidence="8 13" id="KW-0239">DNA-directed DNA polymerase</keyword>
<dbReference type="InterPro" id="IPR014382">
    <property type="entry name" value="DNA-dir_DNA_pol_B_adenovir"/>
</dbReference>
<keyword evidence="6 13" id="KW-0548">Nucleotidyltransferase</keyword>
<dbReference type="EMBL" id="KU133477">
    <property type="protein sequence ID" value="ANG08548.1"/>
    <property type="molecule type" value="Genomic_DNA"/>
</dbReference>
<dbReference type="PROSITE" id="PS00116">
    <property type="entry name" value="DNA_POLYMERASE_B"/>
    <property type="match status" value="1"/>
</dbReference>
<dbReference type="InterPro" id="IPR017964">
    <property type="entry name" value="DNA-dir_DNA_pol_B_CS"/>
</dbReference>
<evidence type="ECO:0000256" key="2">
    <source>
        <dbReference type="ARBA" id="ARBA00004147"/>
    </source>
</evidence>
<comment type="function">
    <text evidence="1 13">Eukaryotic-type DNA polymerase involved in viral genomic replication. DNA synthesis is protein primed, and acts in a strand displacement replication. Assembles in complex with viral pTP, DBP, host NFIA and host POU2F1/OCT1 on viral origin of replication. The polymerase covalently transfers dCMP onto pTP, thereby initiating complementary strand synthesis.</text>
</comment>
<dbReference type="GO" id="GO:0042025">
    <property type="term" value="C:host cell nucleus"/>
    <property type="evidence" value="ECO:0007669"/>
    <property type="project" value="UniProtKB-SubCell"/>
</dbReference>
<evidence type="ECO:0000256" key="11">
    <source>
        <dbReference type="ARBA" id="ARBA00046822"/>
    </source>
</evidence>
<keyword evidence="4 13" id="KW-1048">Host nucleus</keyword>
<evidence type="ECO:0000313" key="18">
    <source>
        <dbReference type="EMBL" id="ANG08548.1"/>
    </source>
</evidence>
<comment type="subunit">
    <text evidence="11 13">Heterodimer with the terminal protein; this heterodimer binds to bp 9 to 18 of the genome. Forms a complex with viral pTP, DBP and hosts NFIA and POU2F1/OCT1 for initiation of replication.</text>
</comment>
<evidence type="ECO:0000256" key="4">
    <source>
        <dbReference type="ARBA" id="ARBA00022562"/>
    </source>
</evidence>
<dbReference type="InterPro" id="IPR012337">
    <property type="entry name" value="RNaseH-like_sf"/>
</dbReference>
<dbReference type="PRINTS" id="PR00106">
    <property type="entry name" value="DNAPOLB"/>
</dbReference>
<dbReference type="Proteomes" id="UP000138550">
    <property type="component" value="Segment"/>
</dbReference>
<name>A0A1B0XB99_ADEE1</name>
<dbReference type="GO" id="GO:0039693">
    <property type="term" value="P:viral DNA genome replication"/>
    <property type="evidence" value="ECO:0007669"/>
    <property type="project" value="UniProtKB-UniRule"/>
</dbReference>
<accession>A0A1B0XB99</accession>
<evidence type="ECO:0000256" key="14">
    <source>
        <dbReference type="PIRNR" id="PIRNR000788"/>
    </source>
</evidence>
<keyword evidence="9 13" id="KW-1194">Viral DNA replication</keyword>
<feature type="region of interest" description="Disordered" evidence="16">
    <location>
        <begin position="16"/>
        <end position="54"/>
    </location>
</feature>
<dbReference type="GO" id="GO:0000166">
    <property type="term" value="F:nucleotide binding"/>
    <property type="evidence" value="ECO:0007669"/>
    <property type="project" value="UniProtKB-UniRule"/>
</dbReference>
<evidence type="ECO:0000256" key="15">
    <source>
        <dbReference type="RuleBase" id="RU000442"/>
    </source>
</evidence>
<dbReference type="EC" id="2.7.7.7" evidence="13 14"/>
<dbReference type="InterPro" id="IPR006172">
    <property type="entry name" value="DNA-dir_DNA_pol_B"/>
</dbReference>
<evidence type="ECO:0000256" key="5">
    <source>
        <dbReference type="ARBA" id="ARBA00022679"/>
    </source>
</evidence>
<organismHost>
    <name type="scientific">Equus caballus</name>
    <name type="common">Horse</name>
    <dbReference type="NCBI Taxonomy" id="9796"/>
</organismHost>
<dbReference type="PIRSF" id="PIRSF000788">
    <property type="entry name" value="DPol_ADV"/>
    <property type="match status" value="1"/>
</dbReference>
<comment type="miscellaneous">
    <text evidence="13">This DNA polymerase requires a protein as a primer.</text>
</comment>
<comment type="subcellular location">
    <subcellularLocation>
        <location evidence="2 13">Host nucleus</location>
    </subcellularLocation>
</comment>
<feature type="domain" description="DNA-directed DNA polymerase family B mitochondria/virus" evidence="17">
    <location>
        <begin position="403"/>
        <end position="874"/>
    </location>
</feature>
<evidence type="ECO:0000256" key="1">
    <source>
        <dbReference type="ARBA" id="ARBA00003123"/>
    </source>
</evidence>
<evidence type="ECO:0000256" key="10">
    <source>
        <dbReference type="ARBA" id="ARBA00023125"/>
    </source>
</evidence>
<gene>
    <name evidence="18" type="primary">DNA Pol</name>
    <name evidence="13" type="synonym">POL</name>
</gene>
<comment type="similarity">
    <text evidence="3 13 14 15">Belongs to the DNA polymerase type-B family.</text>
</comment>
<protein>
    <recommendedName>
        <fullName evidence="13 14">DNA polymerase</fullName>
        <ecNumber evidence="13 14">2.7.7.7</ecNumber>
    </recommendedName>
</protein>